<name>A0A9D4N3K7_DREPO</name>
<dbReference type="AlphaFoldDB" id="A0A9D4N3K7"/>
<organism evidence="1 2">
    <name type="scientific">Dreissena polymorpha</name>
    <name type="common">Zebra mussel</name>
    <name type="synonym">Mytilus polymorpha</name>
    <dbReference type="NCBI Taxonomy" id="45954"/>
    <lineage>
        <taxon>Eukaryota</taxon>
        <taxon>Metazoa</taxon>
        <taxon>Spiralia</taxon>
        <taxon>Lophotrochozoa</taxon>
        <taxon>Mollusca</taxon>
        <taxon>Bivalvia</taxon>
        <taxon>Autobranchia</taxon>
        <taxon>Heteroconchia</taxon>
        <taxon>Euheterodonta</taxon>
        <taxon>Imparidentia</taxon>
        <taxon>Neoheterodontei</taxon>
        <taxon>Myida</taxon>
        <taxon>Dreissenoidea</taxon>
        <taxon>Dreissenidae</taxon>
        <taxon>Dreissena</taxon>
    </lineage>
</organism>
<protein>
    <submittedName>
        <fullName evidence="1">Uncharacterized protein</fullName>
    </submittedName>
</protein>
<dbReference type="EMBL" id="JAIWYP010000001">
    <property type="protein sequence ID" value="KAH3886644.1"/>
    <property type="molecule type" value="Genomic_DNA"/>
</dbReference>
<proteinExistence type="predicted"/>
<evidence type="ECO:0000313" key="2">
    <source>
        <dbReference type="Proteomes" id="UP000828390"/>
    </source>
</evidence>
<sequence length="51" mass="5561">MELSVIKSPGLVVTMPGSGGLTSLRIRATWSSTPTGAQELRRYTRQILHCC</sequence>
<dbReference type="Proteomes" id="UP000828390">
    <property type="component" value="Unassembled WGS sequence"/>
</dbReference>
<evidence type="ECO:0000313" key="1">
    <source>
        <dbReference type="EMBL" id="KAH3886644.1"/>
    </source>
</evidence>
<gene>
    <name evidence="1" type="ORF">DPMN_010656</name>
</gene>
<comment type="caution">
    <text evidence="1">The sequence shown here is derived from an EMBL/GenBank/DDBJ whole genome shotgun (WGS) entry which is preliminary data.</text>
</comment>
<keyword evidence="2" id="KW-1185">Reference proteome</keyword>
<reference evidence="1" key="1">
    <citation type="journal article" date="2019" name="bioRxiv">
        <title>The Genome of the Zebra Mussel, Dreissena polymorpha: A Resource for Invasive Species Research.</title>
        <authorList>
            <person name="McCartney M.A."/>
            <person name="Auch B."/>
            <person name="Kono T."/>
            <person name="Mallez S."/>
            <person name="Zhang Y."/>
            <person name="Obille A."/>
            <person name="Becker A."/>
            <person name="Abrahante J.E."/>
            <person name="Garbe J."/>
            <person name="Badalamenti J.P."/>
            <person name="Herman A."/>
            <person name="Mangelson H."/>
            <person name="Liachko I."/>
            <person name="Sullivan S."/>
            <person name="Sone E.D."/>
            <person name="Koren S."/>
            <person name="Silverstein K.A.T."/>
            <person name="Beckman K.B."/>
            <person name="Gohl D.M."/>
        </authorList>
    </citation>
    <scope>NUCLEOTIDE SEQUENCE</scope>
    <source>
        <strain evidence="1">Duluth1</strain>
        <tissue evidence="1">Whole animal</tissue>
    </source>
</reference>
<reference evidence="1" key="2">
    <citation type="submission" date="2020-11" db="EMBL/GenBank/DDBJ databases">
        <authorList>
            <person name="McCartney M.A."/>
            <person name="Auch B."/>
            <person name="Kono T."/>
            <person name="Mallez S."/>
            <person name="Becker A."/>
            <person name="Gohl D.M."/>
            <person name="Silverstein K.A.T."/>
            <person name="Koren S."/>
            <person name="Bechman K.B."/>
            <person name="Herman A."/>
            <person name="Abrahante J.E."/>
            <person name="Garbe J."/>
        </authorList>
    </citation>
    <scope>NUCLEOTIDE SEQUENCE</scope>
    <source>
        <strain evidence="1">Duluth1</strain>
        <tissue evidence="1">Whole animal</tissue>
    </source>
</reference>
<accession>A0A9D4N3K7</accession>